<feature type="region of interest" description="Disordered" evidence="1">
    <location>
        <begin position="220"/>
        <end position="279"/>
    </location>
</feature>
<evidence type="ECO:0000313" key="3">
    <source>
        <dbReference type="EMBL" id="KAL0435250.1"/>
    </source>
</evidence>
<comment type="caution">
    <text evidence="3">The sequence shown here is derived from an EMBL/GenBank/DDBJ whole genome shotgun (WGS) entry which is preliminary data.</text>
</comment>
<dbReference type="PANTHER" id="PTHR13165:SF0">
    <property type="entry name" value="SERRATE RNA EFFECTOR MOLECULE HOMOLOG"/>
    <property type="match status" value="1"/>
</dbReference>
<evidence type="ECO:0000256" key="1">
    <source>
        <dbReference type="SAM" id="MobiDB-lite"/>
    </source>
</evidence>
<feature type="domain" description="SERRATE/Ars2 N-terminal" evidence="2">
    <location>
        <begin position="142"/>
        <end position="223"/>
    </location>
</feature>
<feature type="compositionally biased region" description="Basic and acidic residues" evidence="1">
    <location>
        <begin position="452"/>
        <end position="480"/>
    </location>
</feature>
<reference evidence="3" key="1">
    <citation type="submission" date="2020-06" db="EMBL/GenBank/DDBJ databases">
        <authorList>
            <person name="Li T."/>
            <person name="Hu X."/>
            <person name="Zhang T."/>
            <person name="Song X."/>
            <person name="Zhang H."/>
            <person name="Dai N."/>
            <person name="Sheng W."/>
            <person name="Hou X."/>
            <person name="Wei L."/>
        </authorList>
    </citation>
    <scope>NUCLEOTIDE SEQUENCE</scope>
    <source>
        <strain evidence="3">G02</strain>
        <tissue evidence="3">Leaf</tissue>
    </source>
</reference>
<dbReference type="Pfam" id="PF12066">
    <property type="entry name" value="SERRATE_Ars2_N"/>
    <property type="match status" value="1"/>
</dbReference>
<proteinExistence type="predicted"/>
<feature type="region of interest" description="Disordered" evidence="1">
    <location>
        <begin position="430"/>
        <end position="509"/>
    </location>
</feature>
<dbReference type="PANTHER" id="PTHR13165">
    <property type="entry name" value="ARSENITE-RESISTANCE PROTEIN 2"/>
    <property type="match status" value="1"/>
</dbReference>
<dbReference type="InterPro" id="IPR021933">
    <property type="entry name" value="SERRATE/Ars2_N"/>
</dbReference>
<evidence type="ECO:0000259" key="2">
    <source>
        <dbReference type="Pfam" id="PF12066"/>
    </source>
</evidence>
<gene>
    <name evidence="3" type="ORF">Sradi_0232900</name>
</gene>
<dbReference type="InterPro" id="IPR039727">
    <property type="entry name" value="SE/Ars2"/>
</dbReference>
<accession>A0AAW2W0N1</accession>
<feature type="compositionally biased region" description="Polar residues" evidence="1">
    <location>
        <begin position="481"/>
        <end position="490"/>
    </location>
</feature>
<dbReference type="AlphaFoldDB" id="A0AAW2W0N1"/>
<name>A0AAW2W0N1_SESRA</name>
<dbReference type="GO" id="GO:0031053">
    <property type="term" value="P:primary miRNA processing"/>
    <property type="evidence" value="ECO:0007669"/>
    <property type="project" value="TreeGrafter"/>
</dbReference>
<protein>
    <submittedName>
        <fullName evidence="3">Serrate RNA effector molecule</fullName>
    </submittedName>
</protein>
<organism evidence="3">
    <name type="scientific">Sesamum radiatum</name>
    <name type="common">Black benniseed</name>
    <dbReference type="NCBI Taxonomy" id="300843"/>
    <lineage>
        <taxon>Eukaryota</taxon>
        <taxon>Viridiplantae</taxon>
        <taxon>Streptophyta</taxon>
        <taxon>Embryophyta</taxon>
        <taxon>Tracheophyta</taxon>
        <taxon>Spermatophyta</taxon>
        <taxon>Magnoliopsida</taxon>
        <taxon>eudicotyledons</taxon>
        <taxon>Gunneridae</taxon>
        <taxon>Pentapetalae</taxon>
        <taxon>asterids</taxon>
        <taxon>lamiids</taxon>
        <taxon>Lamiales</taxon>
        <taxon>Pedaliaceae</taxon>
        <taxon>Sesamum</taxon>
    </lineage>
</organism>
<feature type="compositionally biased region" description="Polar residues" evidence="1">
    <location>
        <begin position="231"/>
        <end position="241"/>
    </location>
</feature>
<reference evidence="3" key="2">
    <citation type="journal article" date="2024" name="Plant">
        <title>Genomic evolution and insights into agronomic trait innovations of Sesamum species.</title>
        <authorList>
            <person name="Miao H."/>
            <person name="Wang L."/>
            <person name="Qu L."/>
            <person name="Liu H."/>
            <person name="Sun Y."/>
            <person name="Le M."/>
            <person name="Wang Q."/>
            <person name="Wei S."/>
            <person name="Zheng Y."/>
            <person name="Lin W."/>
            <person name="Duan Y."/>
            <person name="Cao H."/>
            <person name="Xiong S."/>
            <person name="Wang X."/>
            <person name="Wei L."/>
            <person name="Li C."/>
            <person name="Ma Q."/>
            <person name="Ju M."/>
            <person name="Zhao R."/>
            <person name="Li G."/>
            <person name="Mu C."/>
            <person name="Tian Q."/>
            <person name="Mei H."/>
            <person name="Zhang T."/>
            <person name="Gao T."/>
            <person name="Zhang H."/>
        </authorList>
    </citation>
    <scope>NUCLEOTIDE SEQUENCE</scope>
    <source>
        <strain evidence="3">G02</strain>
    </source>
</reference>
<dbReference type="GO" id="GO:0016604">
    <property type="term" value="C:nuclear body"/>
    <property type="evidence" value="ECO:0007669"/>
    <property type="project" value="TreeGrafter"/>
</dbReference>
<sequence length="599" mass="67505">MGMTEGEAVPEEDMGQGNEVIRQLGYEIFPLRLRLRTVSAYPPVSNVNQKLSLTETINFTVYIYVNLVNPRDKKIDSMFGYDYERDMGGRPGYPDERFHGRYMGRPSAGYPGGPSDWDSGRAGFADTFGAGGAQREGMMSYKQFIQELEDDVLPAEAERRYQEYRTEYISTQKRTYFNAHKDEEWLKDKYHPTNLLAVIERRNEVARKSAKEFQLDLQSGTLDLGPGVMPSSLNKEQISEANSDDEADVGGKRRRQGRGGAKESDLSSAPKAHPVFSESRRIQVDVEQAQALVRKLDLEKGIEDNVLCRDDNDRMGRDKSHGSSSGPVIIIRGLTSIKGLEGIELLDTLLTYLWRIHGVDYYGMVESNEAKGLRHVRVDDKNSDANDPLEVMAAKEKIDAAAAEALDPYVRKIRDEKIWLEVWMWSKSDENAPGGTPVMQPSFPKERPRHRPGPDNRMKDERGNRRERDNRANERFDRSENPQSGDFPSSNDGPPGENPDDPMFDTFGAQGIPVAPFPSASFDACSWSWLLCGCCGTKEDLPHLKGQKWYTRFPDKWTCSNNCLAPYISTGSSALAKVRRYCLPARSICLLQILSLAWA</sequence>
<dbReference type="EMBL" id="JACGWJ010000002">
    <property type="protein sequence ID" value="KAL0435250.1"/>
    <property type="molecule type" value="Genomic_DNA"/>
</dbReference>